<dbReference type="Proteomes" id="UP000317638">
    <property type="component" value="Unassembled WGS sequence"/>
</dbReference>
<dbReference type="Pfam" id="PF14542">
    <property type="entry name" value="Acetyltransf_CG"/>
    <property type="match status" value="1"/>
</dbReference>
<dbReference type="InterPro" id="IPR045057">
    <property type="entry name" value="Gcn5-rel_NAT"/>
</dbReference>
<keyword evidence="3" id="KW-1185">Reference proteome</keyword>
<comment type="caution">
    <text evidence="2">The sequence shown here is derived from an EMBL/GenBank/DDBJ whole genome shotgun (WGS) entry which is preliminary data.</text>
</comment>
<dbReference type="OrthoDB" id="5405911at2"/>
<dbReference type="Gene3D" id="3.40.630.30">
    <property type="match status" value="1"/>
</dbReference>
<name>A0A553JXQ8_9ACTN</name>
<dbReference type="PROSITE" id="PS51729">
    <property type="entry name" value="GNAT_YJDJ"/>
    <property type="match status" value="1"/>
</dbReference>
<evidence type="ECO:0000313" key="2">
    <source>
        <dbReference type="EMBL" id="TRY17234.1"/>
    </source>
</evidence>
<reference evidence="2 3" key="1">
    <citation type="submission" date="2019-07" db="EMBL/GenBank/DDBJ databases">
        <authorList>
            <person name="Zhou L.-Y."/>
        </authorList>
    </citation>
    <scope>NUCLEOTIDE SEQUENCE [LARGE SCALE GENOMIC DNA]</scope>
    <source>
        <strain evidence="2 3">YIM 101269</strain>
    </source>
</reference>
<dbReference type="InterPro" id="IPR016181">
    <property type="entry name" value="Acyl_CoA_acyltransferase"/>
</dbReference>
<protein>
    <submittedName>
        <fullName evidence="2">N-acetyltransferase</fullName>
    </submittedName>
</protein>
<feature type="domain" description="N-acetyltransferase" evidence="1">
    <location>
        <begin position="7"/>
        <end position="93"/>
    </location>
</feature>
<evidence type="ECO:0000259" key="1">
    <source>
        <dbReference type="PROSITE" id="PS51729"/>
    </source>
</evidence>
<dbReference type="RefSeq" id="WP_143938698.1">
    <property type="nucleotide sequence ID" value="NZ_VKKG01000005.1"/>
</dbReference>
<keyword evidence="2" id="KW-0808">Transferase</keyword>
<dbReference type="EMBL" id="VKKG01000005">
    <property type="protein sequence ID" value="TRY17234.1"/>
    <property type="molecule type" value="Genomic_DNA"/>
</dbReference>
<dbReference type="InterPro" id="IPR031165">
    <property type="entry name" value="GNAT_YJDJ"/>
</dbReference>
<dbReference type="GO" id="GO:0016740">
    <property type="term" value="F:transferase activity"/>
    <property type="evidence" value="ECO:0007669"/>
    <property type="project" value="UniProtKB-KW"/>
</dbReference>
<proteinExistence type="predicted"/>
<organism evidence="2 3">
    <name type="scientific">Tessaracoccus rhinocerotis</name>
    <dbReference type="NCBI Taxonomy" id="1689449"/>
    <lineage>
        <taxon>Bacteria</taxon>
        <taxon>Bacillati</taxon>
        <taxon>Actinomycetota</taxon>
        <taxon>Actinomycetes</taxon>
        <taxon>Propionibacteriales</taxon>
        <taxon>Propionibacteriaceae</taxon>
        <taxon>Tessaracoccus</taxon>
    </lineage>
</organism>
<gene>
    <name evidence="2" type="ORF">FOJ82_11780</name>
</gene>
<dbReference type="PANTHER" id="PTHR31435:SF10">
    <property type="entry name" value="BSR4717 PROTEIN"/>
    <property type="match status" value="1"/>
</dbReference>
<accession>A0A553JXQ8</accession>
<evidence type="ECO:0000313" key="3">
    <source>
        <dbReference type="Proteomes" id="UP000317638"/>
    </source>
</evidence>
<sequence>MADPELVKNEAEQRYEIHLDGKRIGFIDYVRDTDVVALPHTEVDKEYGGKGYAQKLADFALADIRDTGLLVRPACSFIRKHIERNPAYGTLVAAD</sequence>
<dbReference type="SUPFAM" id="SSF55729">
    <property type="entry name" value="Acyl-CoA N-acyltransferases (Nat)"/>
    <property type="match status" value="1"/>
</dbReference>
<dbReference type="AlphaFoldDB" id="A0A553JXQ8"/>
<dbReference type="PANTHER" id="PTHR31435">
    <property type="entry name" value="PROTEIN NATD1"/>
    <property type="match status" value="1"/>
</dbReference>